<gene>
    <name evidence="11" type="ORF">BJY16_008744</name>
</gene>
<feature type="transmembrane region" description="Helical" evidence="9">
    <location>
        <begin position="387"/>
        <end position="408"/>
    </location>
</feature>
<accession>A0A7W7H774</accession>
<comment type="subcellular location">
    <subcellularLocation>
        <location evidence="1">Cell membrane</location>
        <topology evidence="1">Multi-pass membrane protein</topology>
    </subcellularLocation>
</comment>
<evidence type="ECO:0000313" key="11">
    <source>
        <dbReference type="EMBL" id="MBB4745285.1"/>
    </source>
</evidence>
<feature type="transmembrane region" description="Helical" evidence="9">
    <location>
        <begin position="200"/>
        <end position="220"/>
    </location>
</feature>
<dbReference type="AlphaFoldDB" id="A0A7W7H774"/>
<evidence type="ECO:0000259" key="10">
    <source>
        <dbReference type="Pfam" id="PF13231"/>
    </source>
</evidence>
<feature type="transmembrane region" description="Helical" evidence="9">
    <location>
        <begin position="110"/>
        <end position="130"/>
    </location>
</feature>
<feature type="transmembrane region" description="Helical" evidence="9">
    <location>
        <begin position="336"/>
        <end position="354"/>
    </location>
</feature>
<dbReference type="InterPro" id="IPR038731">
    <property type="entry name" value="RgtA/B/C-like"/>
</dbReference>
<organism evidence="11 12">
    <name type="scientific">Actinoplanes octamycinicus</name>
    <dbReference type="NCBI Taxonomy" id="135948"/>
    <lineage>
        <taxon>Bacteria</taxon>
        <taxon>Bacillati</taxon>
        <taxon>Actinomycetota</taxon>
        <taxon>Actinomycetes</taxon>
        <taxon>Micromonosporales</taxon>
        <taxon>Micromonosporaceae</taxon>
        <taxon>Actinoplanes</taxon>
    </lineage>
</organism>
<keyword evidence="2" id="KW-1003">Cell membrane</keyword>
<evidence type="ECO:0000256" key="1">
    <source>
        <dbReference type="ARBA" id="ARBA00004651"/>
    </source>
</evidence>
<keyword evidence="7 9" id="KW-0472">Membrane</keyword>
<dbReference type="InterPro" id="IPR050297">
    <property type="entry name" value="LipidA_mod_glycosyltrf_83"/>
</dbReference>
<dbReference type="GO" id="GO:0009103">
    <property type="term" value="P:lipopolysaccharide biosynthetic process"/>
    <property type="evidence" value="ECO:0007669"/>
    <property type="project" value="UniProtKB-ARBA"/>
</dbReference>
<reference evidence="11 12" key="1">
    <citation type="submission" date="2020-08" db="EMBL/GenBank/DDBJ databases">
        <title>Sequencing the genomes of 1000 actinobacteria strains.</title>
        <authorList>
            <person name="Klenk H.-P."/>
        </authorList>
    </citation>
    <scope>NUCLEOTIDE SEQUENCE [LARGE SCALE GENOMIC DNA]</scope>
    <source>
        <strain evidence="11 12">DSM 45809</strain>
    </source>
</reference>
<feature type="transmembrane region" description="Helical" evidence="9">
    <location>
        <begin position="310"/>
        <end position="329"/>
    </location>
</feature>
<dbReference type="Proteomes" id="UP000546162">
    <property type="component" value="Unassembled WGS sequence"/>
</dbReference>
<comment type="caution">
    <text evidence="11">The sequence shown here is derived from an EMBL/GenBank/DDBJ whole genome shotgun (WGS) entry which is preliminary data.</text>
</comment>
<dbReference type="GO" id="GO:0005886">
    <property type="term" value="C:plasma membrane"/>
    <property type="evidence" value="ECO:0007669"/>
    <property type="project" value="UniProtKB-SubCell"/>
</dbReference>
<feature type="transmembrane region" description="Helical" evidence="9">
    <location>
        <begin position="232"/>
        <end position="252"/>
    </location>
</feature>
<dbReference type="RefSeq" id="WP_185045558.1">
    <property type="nucleotide sequence ID" value="NZ_BAABFG010000005.1"/>
</dbReference>
<keyword evidence="6 9" id="KW-1133">Transmembrane helix</keyword>
<keyword evidence="5 9" id="KW-0812">Transmembrane</keyword>
<dbReference type="GO" id="GO:0010041">
    <property type="term" value="P:response to iron(III) ion"/>
    <property type="evidence" value="ECO:0007669"/>
    <property type="project" value="TreeGrafter"/>
</dbReference>
<name>A0A7W7H774_9ACTN</name>
<evidence type="ECO:0000256" key="9">
    <source>
        <dbReference type="SAM" id="Phobius"/>
    </source>
</evidence>
<evidence type="ECO:0000313" key="12">
    <source>
        <dbReference type="Proteomes" id="UP000546162"/>
    </source>
</evidence>
<keyword evidence="3" id="KW-0328">Glycosyltransferase</keyword>
<feature type="transmembrane region" description="Helical" evidence="9">
    <location>
        <begin position="28"/>
        <end position="46"/>
    </location>
</feature>
<keyword evidence="12" id="KW-1185">Reference proteome</keyword>
<feature type="transmembrane region" description="Helical" evidence="9">
    <location>
        <begin position="136"/>
        <end position="154"/>
    </location>
</feature>
<dbReference type="PANTHER" id="PTHR33908">
    <property type="entry name" value="MANNOSYLTRANSFERASE YKCB-RELATED"/>
    <property type="match status" value="1"/>
</dbReference>
<feature type="domain" description="Glycosyltransferase RgtA/B/C/D-like" evidence="10">
    <location>
        <begin position="95"/>
        <end position="237"/>
    </location>
</feature>
<protein>
    <submittedName>
        <fullName evidence="11">4-amino-4-deoxy-L-arabinose transferase-like glycosyltransferase</fullName>
    </submittedName>
</protein>
<dbReference type="EMBL" id="JACHNB010000001">
    <property type="protein sequence ID" value="MBB4745285.1"/>
    <property type="molecule type" value="Genomic_DNA"/>
</dbReference>
<feature type="transmembrane region" description="Helical" evidence="9">
    <location>
        <begin position="360"/>
        <end position="380"/>
    </location>
</feature>
<feature type="region of interest" description="Disordered" evidence="8">
    <location>
        <begin position="1"/>
        <end position="23"/>
    </location>
</feature>
<evidence type="ECO:0000256" key="3">
    <source>
        <dbReference type="ARBA" id="ARBA00022676"/>
    </source>
</evidence>
<evidence type="ECO:0000256" key="2">
    <source>
        <dbReference type="ARBA" id="ARBA00022475"/>
    </source>
</evidence>
<proteinExistence type="predicted"/>
<evidence type="ECO:0000256" key="5">
    <source>
        <dbReference type="ARBA" id="ARBA00022692"/>
    </source>
</evidence>
<keyword evidence="4 11" id="KW-0808">Transferase</keyword>
<evidence type="ECO:0000256" key="8">
    <source>
        <dbReference type="SAM" id="MobiDB-lite"/>
    </source>
</evidence>
<evidence type="ECO:0000256" key="4">
    <source>
        <dbReference type="ARBA" id="ARBA00022679"/>
    </source>
</evidence>
<dbReference type="PANTHER" id="PTHR33908:SF3">
    <property type="entry name" value="UNDECAPRENYL PHOSPHATE-ALPHA-4-AMINO-4-DEOXY-L-ARABINOSE ARABINOSYL TRANSFERASE"/>
    <property type="match status" value="1"/>
</dbReference>
<dbReference type="Pfam" id="PF13231">
    <property type="entry name" value="PMT_2"/>
    <property type="match status" value="1"/>
</dbReference>
<evidence type="ECO:0000256" key="7">
    <source>
        <dbReference type="ARBA" id="ARBA00023136"/>
    </source>
</evidence>
<dbReference type="GO" id="GO:0016763">
    <property type="term" value="F:pentosyltransferase activity"/>
    <property type="evidence" value="ECO:0007669"/>
    <property type="project" value="TreeGrafter"/>
</dbReference>
<sequence length="536" mass="58931">MDTTTTILDRVSPADTGRSGSSTERRPWLALTLILVIAAAVRLYRFPGVPHGLNQDEVSAGYETLSLLSAGTDRWGTRWPAYFTAFGSGQNVLLSYLNMPFVAVLGPTPLAVRLLPALLGVLTVAVTYALTTRLAGRRAGILAALLLVACPWHVMMSRWSLESNLLPPVMLIAVWLLVVAHQSERRWLLPVSLMPMALVFYAYAAATLVVVLFVAGFLAVRFGTVRRRPLATTASVALFGLVALPYGMFLLVNQILHRAPGWVSALPFGVPLLPGSRVSEINTDSLVADNVRFAVRGFDDGLPWNVMSPYLPFGLVIIPLAAVGGYFALRRRTDVPLLWLGATLPMFFLVQLNVNRINALFLPLIILAALGLDGIARSIAEARAGRAVIAAVLSVALLYHAAFVQDYFTGYNDLVRTRFAAGLDRALTVAERHTAPGQPVYLSDGIPLNYLYLLFYRDVDPREFRAHAQIELRGSVYFVRNYRSFYFHQDDPALIASPEYLGIYRVDEPKKCAGTTPVTRRKVASVGAFWVVRCSR</sequence>
<evidence type="ECO:0000256" key="6">
    <source>
        <dbReference type="ARBA" id="ARBA00022989"/>
    </source>
</evidence>